<evidence type="ECO:0000256" key="6">
    <source>
        <dbReference type="ARBA" id="ARBA00018569"/>
    </source>
</evidence>
<dbReference type="HOGENOM" id="CLU_007383_1_7_7"/>
<evidence type="ECO:0000259" key="11">
    <source>
        <dbReference type="Pfam" id="PF01370"/>
    </source>
</evidence>
<proteinExistence type="inferred from homology"/>
<dbReference type="OrthoDB" id="9801785at2"/>
<keyword evidence="8 10" id="KW-0413">Isomerase</keyword>
<evidence type="ECO:0000256" key="4">
    <source>
        <dbReference type="ARBA" id="ARBA00007637"/>
    </source>
</evidence>
<dbReference type="GO" id="GO:0003978">
    <property type="term" value="F:UDP-glucose 4-epimerase activity"/>
    <property type="evidence" value="ECO:0007669"/>
    <property type="project" value="UniProtKB-UniRule"/>
</dbReference>
<evidence type="ECO:0000256" key="3">
    <source>
        <dbReference type="ARBA" id="ARBA00004947"/>
    </source>
</evidence>
<organism evidence="12 13">
    <name type="scientific">Helicobacter macacae MIT 99-5501</name>
    <dbReference type="NCBI Taxonomy" id="1357400"/>
    <lineage>
        <taxon>Bacteria</taxon>
        <taxon>Pseudomonadati</taxon>
        <taxon>Campylobacterota</taxon>
        <taxon>Epsilonproteobacteria</taxon>
        <taxon>Campylobacterales</taxon>
        <taxon>Helicobacteraceae</taxon>
        <taxon>Helicobacter</taxon>
    </lineage>
</organism>
<dbReference type="STRING" id="1357400.HMPREF2086_01302"/>
<dbReference type="PANTHER" id="PTHR43725:SF53">
    <property type="entry name" value="UDP-ARABINOSE 4-EPIMERASE 1"/>
    <property type="match status" value="1"/>
</dbReference>
<evidence type="ECO:0000256" key="8">
    <source>
        <dbReference type="ARBA" id="ARBA00023235"/>
    </source>
</evidence>
<comment type="pathway">
    <text evidence="3 10">Carbohydrate metabolism; galactose metabolism.</text>
</comment>
<sequence>MRLLFTGGSGYIGSHTARCFLANTDAHITILDNLSTGFKQNFEYLHKVYGNRVELLEMDLGDTSGVAKILEDSSFLGCVHFAASLIVGESVQKPLQYYKNNVINTINLIDLCVRYGVKNFIFSSTAAVYGEPEPNLVPISECAPLAPINPYGASKMMSERVLEDTSKIGSINYVALRYFNVAGACSANTDENLAQGLGLGQRSKNATHLIKVAVECAVGKRKSMEIFGQDYDTKDGTCIRDYIHIDDLASAHLSAFEFLTDSGKSEVFNVGYNRGYSVKEVIECVKKVSGVDFVVNPAKRREGDPSMLIASNQKLLSHTSWKPKYDDLETIVQSAYKWELALKNQFD</sequence>
<evidence type="ECO:0000256" key="5">
    <source>
        <dbReference type="ARBA" id="ARBA00013189"/>
    </source>
</evidence>
<dbReference type="EC" id="5.1.3.2" evidence="5 10"/>
<dbReference type="InterPro" id="IPR005886">
    <property type="entry name" value="UDP_G4E"/>
</dbReference>
<comment type="catalytic activity">
    <reaction evidence="1 10">
        <text>UDP-alpha-D-glucose = UDP-alpha-D-galactose</text>
        <dbReference type="Rhea" id="RHEA:22168"/>
        <dbReference type="ChEBI" id="CHEBI:58885"/>
        <dbReference type="ChEBI" id="CHEBI:66914"/>
        <dbReference type="EC" id="5.1.3.2"/>
    </reaction>
</comment>
<dbReference type="Pfam" id="PF01370">
    <property type="entry name" value="Epimerase"/>
    <property type="match status" value="1"/>
</dbReference>
<dbReference type="AlphaFoldDB" id="V8C8V8"/>
<protein>
    <recommendedName>
        <fullName evidence="6 10">UDP-glucose 4-epimerase</fullName>
        <ecNumber evidence="5 10">5.1.3.2</ecNumber>
    </recommendedName>
</protein>
<dbReference type="NCBIfam" id="TIGR01179">
    <property type="entry name" value="galE"/>
    <property type="match status" value="1"/>
</dbReference>
<evidence type="ECO:0000256" key="2">
    <source>
        <dbReference type="ARBA" id="ARBA00001911"/>
    </source>
</evidence>
<feature type="domain" description="NAD-dependent epimerase/dehydratase" evidence="11">
    <location>
        <begin position="4"/>
        <end position="271"/>
    </location>
</feature>
<evidence type="ECO:0000256" key="1">
    <source>
        <dbReference type="ARBA" id="ARBA00000083"/>
    </source>
</evidence>
<name>V8C8V8_9HELI</name>
<comment type="caution">
    <text evidence="12">The sequence shown here is derived from an EMBL/GenBank/DDBJ whole genome shotgun (WGS) entry which is preliminary data.</text>
</comment>
<comment type="cofactor">
    <cofactor evidence="2 10">
        <name>NAD(+)</name>
        <dbReference type="ChEBI" id="CHEBI:57540"/>
    </cofactor>
</comment>
<gene>
    <name evidence="12" type="ORF">HMPREF2086_01302</name>
</gene>
<dbReference type="EMBL" id="AZJI01000005">
    <property type="protein sequence ID" value="ETD23497.1"/>
    <property type="molecule type" value="Genomic_DNA"/>
</dbReference>
<evidence type="ECO:0000313" key="13">
    <source>
        <dbReference type="Proteomes" id="UP000018731"/>
    </source>
</evidence>
<dbReference type="Gene3D" id="3.90.25.10">
    <property type="entry name" value="UDP-galactose 4-epimerase, domain 1"/>
    <property type="match status" value="1"/>
</dbReference>
<comment type="subunit">
    <text evidence="10">Homodimer.</text>
</comment>
<dbReference type="InterPro" id="IPR036291">
    <property type="entry name" value="NAD(P)-bd_dom_sf"/>
</dbReference>
<evidence type="ECO:0000256" key="9">
    <source>
        <dbReference type="ARBA" id="ARBA00023277"/>
    </source>
</evidence>
<dbReference type="RefSeq" id="WP_023928044.1">
    <property type="nucleotide sequence ID" value="NZ_KI669454.1"/>
</dbReference>
<evidence type="ECO:0000313" key="12">
    <source>
        <dbReference type="EMBL" id="ETD23497.1"/>
    </source>
</evidence>
<keyword evidence="9 10" id="KW-0119">Carbohydrate metabolism</keyword>
<dbReference type="PANTHER" id="PTHR43725">
    <property type="entry name" value="UDP-GLUCOSE 4-EPIMERASE"/>
    <property type="match status" value="1"/>
</dbReference>
<dbReference type="PATRIC" id="fig|1357400.3.peg.1743"/>
<dbReference type="Gene3D" id="3.40.50.720">
    <property type="entry name" value="NAD(P)-binding Rossmann-like Domain"/>
    <property type="match status" value="1"/>
</dbReference>
<dbReference type="SUPFAM" id="SSF51735">
    <property type="entry name" value="NAD(P)-binding Rossmann-fold domains"/>
    <property type="match status" value="1"/>
</dbReference>
<reference evidence="12 13" key="1">
    <citation type="journal article" date="2014" name="Genome Announc.">
        <title>Draft genome sequences of six enterohepatic helicobacter species isolated from humans and one from rhesus macaques.</title>
        <authorList>
            <person name="Shen Z."/>
            <person name="Sheh A."/>
            <person name="Young S.K."/>
            <person name="Abouelliel A."/>
            <person name="Ward D.V."/>
            <person name="Earl A.M."/>
            <person name="Fox J.G."/>
        </authorList>
    </citation>
    <scope>NUCLEOTIDE SEQUENCE [LARGE SCALE GENOMIC DNA]</scope>
    <source>
        <strain evidence="12 13">MIT 99-5501</strain>
    </source>
</reference>
<dbReference type="InterPro" id="IPR001509">
    <property type="entry name" value="Epimerase_deHydtase"/>
</dbReference>
<evidence type="ECO:0000256" key="10">
    <source>
        <dbReference type="RuleBase" id="RU366046"/>
    </source>
</evidence>
<evidence type="ECO:0000256" key="7">
    <source>
        <dbReference type="ARBA" id="ARBA00023027"/>
    </source>
</evidence>
<dbReference type="Proteomes" id="UP000018731">
    <property type="component" value="Unassembled WGS sequence"/>
</dbReference>
<keyword evidence="7 10" id="KW-0520">NAD</keyword>
<keyword evidence="13" id="KW-1185">Reference proteome</keyword>
<comment type="similarity">
    <text evidence="4 10">Belongs to the NAD(P)-dependent epimerase/dehydratase family.</text>
</comment>
<dbReference type="GO" id="GO:0033499">
    <property type="term" value="P:galactose catabolic process via UDP-galactose, Leloir pathway"/>
    <property type="evidence" value="ECO:0007669"/>
    <property type="project" value="TreeGrafter"/>
</dbReference>
<accession>V8C8V8</accession>
<dbReference type="CDD" id="cd05247">
    <property type="entry name" value="UDP_G4E_1_SDR_e"/>
    <property type="match status" value="1"/>
</dbReference>
<dbReference type="UniPathway" id="UPA00214"/>
<dbReference type="eggNOG" id="COG1087">
    <property type="taxonomic scope" value="Bacteria"/>
</dbReference>